<gene>
    <name evidence="1" type="ORF">PS662_05079</name>
</gene>
<proteinExistence type="predicted"/>
<dbReference type="InterPro" id="IPR014942">
    <property type="entry name" value="AbiEii"/>
</dbReference>
<dbReference type="Proteomes" id="UP000326953">
    <property type="component" value="Unassembled WGS sequence"/>
</dbReference>
<protein>
    <submittedName>
        <fullName evidence="1">Uncharacterized protein</fullName>
    </submittedName>
</protein>
<dbReference type="EMBL" id="CABVHK010000020">
    <property type="protein sequence ID" value="VVN34572.1"/>
    <property type="molecule type" value="Genomic_DNA"/>
</dbReference>
<evidence type="ECO:0000313" key="1">
    <source>
        <dbReference type="EMBL" id="VVN34572.1"/>
    </source>
</evidence>
<evidence type="ECO:0000313" key="2">
    <source>
        <dbReference type="Proteomes" id="UP000326953"/>
    </source>
</evidence>
<name>A0A5E6WZ57_PSEFL</name>
<dbReference type="Pfam" id="PF08843">
    <property type="entry name" value="AbiEii"/>
    <property type="match status" value="1"/>
</dbReference>
<dbReference type="AlphaFoldDB" id="A0A5E6WZ57"/>
<sequence length="137" mass="15521">MVLSPARTFWEKVTLINAQCNKLISEDKDRISRHWYDLAMLLQHDVGATAKNDLELLDDVIALKSVFYNSATVHYGRCVSGELNLIPDQDNSPRLEDDYYAMERSGMLNGHVYPLGRIMEDLTALQEHVNQLALGKG</sequence>
<reference evidence="1 2" key="1">
    <citation type="submission" date="2019-09" db="EMBL/GenBank/DDBJ databases">
        <authorList>
            <person name="Chandra G."/>
            <person name="Truman W A."/>
        </authorList>
    </citation>
    <scope>NUCLEOTIDE SEQUENCE [LARGE SCALE GENOMIC DNA]</scope>
    <source>
        <strain evidence="1">PS662</strain>
    </source>
</reference>
<organism evidence="1 2">
    <name type="scientific">Pseudomonas fluorescens</name>
    <dbReference type="NCBI Taxonomy" id="294"/>
    <lineage>
        <taxon>Bacteria</taxon>
        <taxon>Pseudomonadati</taxon>
        <taxon>Pseudomonadota</taxon>
        <taxon>Gammaproteobacteria</taxon>
        <taxon>Pseudomonadales</taxon>
        <taxon>Pseudomonadaceae</taxon>
        <taxon>Pseudomonas</taxon>
    </lineage>
</organism>
<accession>A0A5E6WZ57</accession>